<organism evidence="1 2">
    <name type="scientific">Lamprobacter modestohalophilus</name>
    <dbReference type="NCBI Taxonomy" id="1064514"/>
    <lineage>
        <taxon>Bacteria</taxon>
        <taxon>Pseudomonadati</taxon>
        <taxon>Pseudomonadota</taxon>
        <taxon>Gammaproteobacteria</taxon>
        <taxon>Chromatiales</taxon>
        <taxon>Chromatiaceae</taxon>
        <taxon>Lamprobacter</taxon>
    </lineage>
</organism>
<dbReference type="Pfam" id="PF11191">
    <property type="entry name" value="DUF2782"/>
    <property type="match status" value="1"/>
</dbReference>
<dbReference type="AlphaFoldDB" id="A0A9X0W6S9"/>
<evidence type="ECO:0000313" key="2">
    <source>
        <dbReference type="Proteomes" id="UP001138768"/>
    </source>
</evidence>
<protein>
    <recommendedName>
        <fullName evidence="3">DUF2782 domain-containing protein</fullName>
    </recommendedName>
</protein>
<keyword evidence="2" id="KW-1185">Reference proteome</keyword>
<dbReference type="Gene3D" id="2.20.130.30">
    <property type="entry name" value="Protein of unknown function DUF2782"/>
    <property type="match status" value="1"/>
</dbReference>
<dbReference type="RefSeq" id="WP_200240572.1">
    <property type="nucleotide sequence ID" value="NZ_NRRY01000006.1"/>
</dbReference>
<proteinExistence type="predicted"/>
<reference evidence="1 2" key="1">
    <citation type="journal article" date="2020" name="Microorganisms">
        <title>Osmotic Adaptation and Compatible Solute Biosynthesis of Phototrophic Bacteria as Revealed from Genome Analyses.</title>
        <authorList>
            <person name="Imhoff J.F."/>
            <person name="Rahn T."/>
            <person name="Kunzel S."/>
            <person name="Keller A."/>
            <person name="Neulinger S.C."/>
        </authorList>
    </citation>
    <scope>NUCLEOTIDE SEQUENCE [LARGE SCALE GENOMIC DNA]</scope>
    <source>
        <strain evidence="1 2">DSM 25653</strain>
    </source>
</reference>
<gene>
    <name evidence="1" type="ORF">CKO42_06085</name>
</gene>
<dbReference type="EMBL" id="NRRY01000006">
    <property type="protein sequence ID" value="MBK1618023.1"/>
    <property type="molecule type" value="Genomic_DNA"/>
</dbReference>
<accession>A0A9X0W6S9</accession>
<evidence type="ECO:0000313" key="1">
    <source>
        <dbReference type="EMBL" id="MBK1618023.1"/>
    </source>
</evidence>
<dbReference type="InterPro" id="IPR021357">
    <property type="entry name" value="DUF2782"/>
</dbReference>
<sequence>MSASAFLPSSARLGLAALLLLCVVLAPATLRAQADSGGGFLSAPEVPSIPGRYAGDSASAPEVTITETEEGTVYEYRVKGQVYMVKIQPTVGPPYFLLDTNGDGVLDVEERQAPDLAVPQWLLFSW</sequence>
<dbReference type="Proteomes" id="UP001138768">
    <property type="component" value="Unassembled WGS sequence"/>
</dbReference>
<evidence type="ECO:0008006" key="3">
    <source>
        <dbReference type="Google" id="ProtNLM"/>
    </source>
</evidence>
<comment type="caution">
    <text evidence="1">The sequence shown here is derived from an EMBL/GenBank/DDBJ whole genome shotgun (WGS) entry which is preliminary data.</text>
</comment>
<name>A0A9X0W6S9_9GAMM</name>